<dbReference type="Gene3D" id="3.90.25.10">
    <property type="entry name" value="UDP-galactose 4-epimerase, domain 1"/>
    <property type="match status" value="1"/>
</dbReference>
<name>A0A0J8AAC6_9SPHN</name>
<feature type="domain" description="NAD(P)-binding" evidence="1">
    <location>
        <begin position="8"/>
        <end position="189"/>
    </location>
</feature>
<dbReference type="Proteomes" id="UP000052232">
    <property type="component" value="Unassembled WGS sequence"/>
</dbReference>
<proteinExistence type="predicted"/>
<dbReference type="RefSeq" id="WP_066609169.1">
    <property type="nucleotide sequence ID" value="NZ_KQ130438.1"/>
</dbReference>
<comment type="caution">
    <text evidence="2">The sequence shown here is derived from an EMBL/GenBank/DDBJ whole genome shotgun (WGS) entry which is preliminary data.</text>
</comment>
<dbReference type="SUPFAM" id="SSF51735">
    <property type="entry name" value="NAD(P)-binding Rossmann-fold domains"/>
    <property type="match status" value="1"/>
</dbReference>
<accession>A0A0J8AAC6</accession>
<organism evidence="2 3">
    <name type="scientific">Sphingobium cupriresistens LL01</name>
    <dbReference type="NCBI Taxonomy" id="1420583"/>
    <lineage>
        <taxon>Bacteria</taxon>
        <taxon>Pseudomonadati</taxon>
        <taxon>Pseudomonadota</taxon>
        <taxon>Alphaproteobacteria</taxon>
        <taxon>Sphingomonadales</taxon>
        <taxon>Sphingomonadaceae</taxon>
        <taxon>Sphingobium</taxon>
    </lineage>
</organism>
<dbReference type="Pfam" id="PF13460">
    <property type="entry name" value="NAD_binding_10"/>
    <property type="match status" value="1"/>
</dbReference>
<dbReference type="Gene3D" id="3.40.50.720">
    <property type="entry name" value="NAD(P)-binding Rossmann-like Domain"/>
    <property type="match status" value="1"/>
</dbReference>
<dbReference type="PANTHER" id="PTHR47129">
    <property type="entry name" value="QUINONE OXIDOREDUCTASE 2"/>
    <property type="match status" value="1"/>
</dbReference>
<dbReference type="EMBL" id="JACT01000007">
    <property type="protein sequence ID" value="KMS52165.1"/>
    <property type="molecule type" value="Genomic_DNA"/>
</dbReference>
<dbReference type="InterPro" id="IPR036291">
    <property type="entry name" value="NAD(P)-bd_dom_sf"/>
</dbReference>
<keyword evidence="3" id="KW-1185">Reference proteome</keyword>
<evidence type="ECO:0000259" key="1">
    <source>
        <dbReference type="Pfam" id="PF13460"/>
    </source>
</evidence>
<dbReference type="InterPro" id="IPR016040">
    <property type="entry name" value="NAD(P)-bd_dom"/>
</dbReference>
<dbReference type="AlphaFoldDB" id="A0A0J8AAC6"/>
<dbReference type="STRING" id="1420583.V473_22455"/>
<evidence type="ECO:0000313" key="3">
    <source>
        <dbReference type="Proteomes" id="UP000052232"/>
    </source>
</evidence>
<evidence type="ECO:0000313" key="2">
    <source>
        <dbReference type="EMBL" id="KMS52165.1"/>
    </source>
</evidence>
<gene>
    <name evidence="2" type="ORF">V473_22455</name>
</gene>
<protein>
    <submittedName>
        <fullName evidence="2">NmrA family transcriptional regulator</fullName>
    </submittedName>
</protein>
<dbReference type="PATRIC" id="fig|1420583.3.peg.4304"/>
<reference evidence="2 3" key="1">
    <citation type="journal article" date="2015" name="G3 (Bethesda)">
        <title>Insights into Ongoing Evolution of the Hexachlorocyclohexane Catabolic Pathway from Comparative Genomics of Ten Sphingomonadaceae Strains.</title>
        <authorList>
            <person name="Pearce S.L."/>
            <person name="Oakeshott J.G."/>
            <person name="Pandey G."/>
        </authorList>
    </citation>
    <scope>NUCLEOTIDE SEQUENCE [LARGE SCALE GENOMIC DNA]</scope>
    <source>
        <strain evidence="2 3">LL01</strain>
    </source>
</reference>
<sequence length="304" mass="32125">MGKIIISGASGAFGHAAAQWLLEKITPQDAILLTRTPAKLADLAARGADVRFADFDDPASLPAAMAGGEKMLLISTARVGTRVGQHRHAVEAAVAAGVRHIVYTSIIAADQPGNPAIVKNDHRATEEIIEASGAAWTHLRDSQYAEAIAGPMTIPALMMGGKPDNCGDGPVAFVSRDDCVATAVGVLTQPGHENQAYVLTGPDLITIPQAMAMASEIAGKPIVVDPVDDDAMFAYFDALGAPRHASDIAPDGPIPWSSDDMVTFGQSIREGYFAEKTDWVEKITGRKPKSLRDVMLAHKEGWPL</sequence>
<dbReference type="PANTHER" id="PTHR47129:SF1">
    <property type="entry name" value="NMRA-LIKE DOMAIN-CONTAINING PROTEIN"/>
    <property type="match status" value="1"/>
</dbReference>
<dbReference type="InterPro" id="IPR052718">
    <property type="entry name" value="NmrA-type_oxidoreductase"/>
</dbReference>